<evidence type="ECO:0000256" key="1">
    <source>
        <dbReference type="SAM" id="Phobius"/>
    </source>
</evidence>
<reference evidence="2 3" key="1">
    <citation type="submission" date="2016-10" db="EMBL/GenBank/DDBJ databases">
        <authorList>
            <person name="de Groot N.N."/>
        </authorList>
    </citation>
    <scope>NUCLEOTIDE SEQUENCE [LARGE SCALE GENOMIC DNA]</scope>
    <source>
        <strain evidence="2 3">CGMCC 1.7054</strain>
    </source>
</reference>
<dbReference type="RefSeq" id="WP_177227915.1">
    <property type="nucleotide sequence ID" value="NZ_CBDRLN010000011.1"/>
</dbReference>
<feature type="transmembrane region" description="Helical" evidence="1">
    <location>
        <begin position="6"/>
        <end position="25"/>
    </location>
</feature>
<evidence type="ECO:0000313" key="3">
    <source>
        <dbReference type="Proteomes" id="UP000198881"/>
    </source>
</evidence>
<dbReference type="EMBL" id="FPCG01000008">
    <property type="protein sequence ID" value="SFV23658.1"/>
    <property type="molecule type" value="Genomic_DNA"/>
</dbReference>
<dbReference type="AlphaFoldDB" id="A0A1I7MP26"/>
<evidence type="ECO:0000313" key="2">
    <source>
        <dbReference type="EMBL" id="SFV23658.1"/>
    </source>
</evidence>
<protein>
    <submittedName>
        <fullName evidence="2">Uncharacterized protein</fullName>
    </submittedName>
</protein>
<accession>A0A1I7MP26</accession>
<keyword evidence="3" id="KW-1185">Reference proteome</keyword>
<proteinExistence type="predicted"/>
<dbReference type="STRING" id="574650.SAMN04487966_10825"/>
<name>A0A1I7MP26_9MICC</name>
<keyword evidence="1" id="KW-0812">Transmembrane</keyword>
<keyword evidence="1" id="KW-1133">Transmembrane helix</keyword>
<organism evidence="2 3">
    <name type="scientific">Micrococcus terreus</name>
    <dbReference type="NCBI Taxonomy" id="574650"/>
    <lineage>
        <taxon>Bacteria</taxon>
        <taxon>Bacillati</taxon>
        <taxon>Actinomycetota</taxon>
        <taxon>Actinomycetes</taxon>
        <taxon>Micrococcales</taxon>
        <taxon>Micrococcaceae</taxon>
        <taxon>Micrococcus</taxon>
    </lineage>
</organism>
<dbReference type="Proteomes" id="UP000198881">
    <property type="component" value="Unassembled WGS sequence"/>
</dbReference>
<gene>
    <name evidence="2" type="ORF">SAMN04487966_10825</name>
</gene>
<keyword evidence="1" id="KW-0472">Membrane</keyword>
<sequence>MELNTVGIIVLAIWAAGIVCGLIAVRRFGPAWRGPLMLAAAHGQRGAEYPGLRGR</sequence>